<dbReference type="Pfam" id="PF21135">
    <property type="entry name" value="DRL_cat"/>
    <property type="match status" value="1"/>
</dbReference>
<evidence type="ECO:0000259" key="1">
    <source>
        <dbReference type="Pfam" id="PF03447"/>
    </source>
</evidence>
<dbReference type="InterPro" id="IPR036291">
    <property type="entry name" value="NAD(P)-bd_dom_sf"/>
</dbReference>
<feature type="domain" description="Aspartate/homoserine dehydrogenase NAD-binding" evidence="1">
    <location>
        <begin position="24"/>
        <end position="152"/>
    </location>
</feature>
<reference evidence="4" key="1">
    <citation type="journal article" date="2019" name="Int. J. Syst. Evol. Microbiol.">
        <title>The Global Catalogue of Microorganisms (GCM) 10K type strain sequencing project: providing services to taxonomists for standard genome sequencing and annotation.</title>
        <authorList>
            <consortium name="The Broad Institute Genomics Platform"/>
            <consortium name="The Broad Institute Genome Sequencing Center for Infectious Disease"/>
            <person name="Wu L."/>
            <person name="Ma J."/>
        </authorList>
    </citation>
    <scope>NUCLEOTIDE SEQUENCE [LARGE SCALE GENOMIC DNA]</scope>
    <source>
        <strain evidence="4">KCTC 33792</strain>
    </source>
</reference>
<dbReference type="Gene3D" id="3.40.50.720">
    <property type="entry name" value="NAD(P)-binding Rossmann-like Domain"/>
    <property type="match status" value="1"/>
</dbReference>
<dbReference type="PANTHER" id="PTHR37850:SF2">
    <property type="entry name" value="SAF DOMAIN PROTEIN"/>
    <property type="match status" value="1"/>
</dbReference>
<dbReference type="InterPro" id="IPR005106">
    <property type="entry name" value="Asp/hSer_DH_NAD-bd"/>
</dbReference>
<evidence type="ECO:0000313" key="4">
    <source>
        <dbReference type="Proteomes" id="UP001597520"/>
    </source>
</evidence>
<dbReference type="PANTHER" id="PTHR37850">
    <property type="entry name" value="STRU PROTEIN"/>
    <property type="match status" value="1"/>
</dbReference>
<evidence type="ECO:0000313" key="3">
    <source>
        <dbReference type="EMBL" id="MFD2705003.1"/>
    </source>
</evidence>
<sequence>MLGMNKKLAAFENEGKYIKVGLIGAGQMGRGMISQIEGMKGMKVVAVADINISNVINAYKHAGIPEENIIQTEKEEEAVRAVEEGKVTAFSEAEKVASLPSVDVVVDATGIPNVGAAIAWEAILNRKHIVMLNVEADVTVGPVLKKLADSAGVVYTGSAGDEPGAVMELFDFADALGFEVIALGKGKNNPLNLEANPSTAAEEAKAKGASPKMLASFQDGTKTMVEMNAVANATGFIPDQTGMHGFSATVDELADIFQLKENGGQLHHKGIVEYVQGVAPGVFAIITSHNEEVHEELQYVKLGNGPHYTLYRPYHLTSLETPLTVARAFFDKEPTIAPTYNRRAETVATAKKDLKAGEFFDSIGGYSVYGTLMEKSEADDAEAFPIGLVDANVKVLRDVQKGETLTYNDIEQTKESTIWRLRRLQEQ</sequence>
<evidence type="ECO:0000259" key="2">
    <source>
        <dbReference type="Pfam" id="PF21135"/>
    </source>
</evidence>
<dbReference type="SUPFAM" id="SSF51735">
    <property type="entry name" value="NAD(P)-binding Rossmann-fold domains"/>
    <property type="match status" value="1"/>
</dbReference>
<comment type="caution">
    <text evidence="3">The sequence shown here is derived from an EMBL/GenBank/DDBJ whole genome shotgun (WGS) entry which is preliminary data.</text>
</comment>
<dbReference type="EMBL" id="JBHUML010000002">
    <property type="protein sequence ID" value="MFD2705003.1"/>
    <property type="molecule type" value="Genomic_DNA"/>
</dbReference>
<dbReference type="CDD" id="cd11616">
    <property type="entry name" value="SAF_DH_OX_like"/>
    <property type="match status" value="1"/>
</dbReference>
<dbReference type="Proteomes" id="UP001597520">
    <property type="component" value="Unassembled WGS sequence"/>
</dbReference>
<feature type="domain" description="Oxidoreductase DRL-like catalytic" evidence="2">
    <location>
        <begin position="160"/>
        <end position="321"/>
    </location>
</feature>
<dbReference type="InterPro" id="IPR048423">
    <property type="entry name" value="DRL_cat"/>
</dbReference>
<dbReference type="Pfam" id="PF03447">
    <property type="entry name" value="NAD_binding_3"/>
    <property type="match status" value="1"/>
</dbReference>
<accession>A0ABW5SZ72</accession>
<name>A0ABW5SZ72_9BACI</name>
<proteinExistence type="predicted"/>
<keyword evidence="4" id="KW-1185">Reference proteome</keyword>
<gene>
    <name evidence="3" type="ORF">ACFSUB_05950</name>
</gene>
<dbReference type="RefSeq" id="WP_380712268.1">
    <property type="nucleotide sequence ID" value="NZ_JBHUML010000002.1"/>
</dbReference>
<protein>
    <submittedName>
        <fullName evidence="3">NAD(P)H-dependent oxidoreductase</fullName>
    </submittedName>
</protein>
<organism evidence="3 4">
    <name type="scientific">Salibacterium lacus</name>
    <dbReference type="NCBI Taxonomy" id="1898109"/>
    <lineage>
        <taxon>Bacteria</taxon>
        <taxon>Bacillati</taxon>
        <taxon>Bacillota</taxon>
        <taxon>Bacilli</taxon>
        <taxon>Bacillales</taxon>
        <taxon>Bacillaceae</taxon>
    </lineage>
</organism>